<keyword evidence="3" id="KW-0238">DNA-binding</keyword>
<dbReference type="Pfam" id="PF00319">
    <property type="entry name" value="SRF-TF"/>
    <property type="match status" value="1"/>
</dbReference>
<dbReference type="SUPFAM" id="SSF55455">
    <property type="entry name" value="SRF-like"/>
    <property type="match status" value="1"/>
</dbReference>
<evidence type="ECO:0000256" key="4">
    <source>
        <dbReference type="ARBA" id="ARBA00023163"/>
    </source>
</evidence>
<evidence type="ECO:0000313" key="8">
    <source>
        <dbReference type="EMBL" id="KAE8698804.1"/>
    </source>
</evidence>
<name>A0A6A3A3E1_HIBSY</name>
<dbReference type="Gene3D" id="3.40.1810.10">
    <property type="entry name" value="Transcription factor, MADS-box"/>
    <property type="match status" value="1"/>
</dbReference>
<evidence type="ECO:0000259" key="7">
    <source>
        <dbReference type="PROSITE" id="PS50066"/>
    </source>
</evidence>
<dbReference type="PANTHER" id="PTHR11945:SF776">
    <property type="entry name" value="AGAMOUS-LIKE 50-RELATED"/>
    <property type="match status" value="1"/>
</dbReference>
<feature type="domain" description="MADS-box" evidence="7">
    <location>
        <begin position="6"/>
        <end position="66"/>
    </location>
</feature>
<dbReference type="GO" id="GO:0000981">
    <property type="term" value="F:DNA-binding transcription factor activity, RNA polymerase II-specific"/>
    <property type="evidence" value="ECO:0007669"/>
    <property type="project" value="TreeGrafter"/>
</dbReference>
<dbReference type="GO" id="GO:0000978">
    <property type="term" value="F:RNA polymerase II cis-regulatory region sequence-specific DNA binding"/>
    <property type="evidence" value="ECO:0007669"/>
    <property type="project" value="TreeGrafter"/>
</dbReference>
<keyword evidence="9" id="KW-1185">Reference proteome</keyword>
<dbReference type="EMBL" id="VEPZ02001044">
    <property type="protein sequence ID" value="KAE8698804.1"/>
    <property type="molecule type" value="Genomic_DNA"/>
</dbReference>
<protein>
    <recommendedName>
        <fullName evidence="7">MADS-box domain-containing protein</fullName>
    </recommendedName>
</protein>
<dbReference type="AlphaFoldDB" id="A0A6A3A3E1"/>
<feature type="region of interest" description="Disordered" evidence="6">
    <location>
        <begin position="202"/>
        <end position="228"/>
    </location>
</feature>
<comment type="subcellular location">
    <subcellularLocation>
        <location evidence="1">Nucleus</location>
    </subcellularLocation>
</comment>
<dbReference type="GO" id="GO:0005634">
    <property type="term" value="C:nucleus"/>
    <property type="evidence" value="ECO:0007669"/>
    <property type="project" value="UniProtKB-SubCell"/>
</dbReference>
<evidence type="ECO:0000256" key="2">
    <source>
        <dbReference type="ARBA" id="ARBA00023015"/>
    </source>
</evidence>
<evidence type="ECO:0000256" key="6">
    <source>
        <dbReference type="SAM" id="MobiDB-lite"/>
    </source>
</evidence>
<evidence type="ECO:0000256" key="1">
    <source>
        <dbReference type="ARBA" id="ARBA00004123"/>
    </source>
</evidence>
<keyword evidence="5" id="KW-0539">Nucleus</keyword>
<reference evidence="8" key="1">
    <citation type="submission" date="2019-09" db="EMBL/GenBank/DDBJ databases">
        <title>Draft genome information of white flower Hibiscus syriacus.</title>
        <authorList>
            <person name="Kim Y.-M."/>
        </authorList>
    </citation>
    <scope>NUCLEOTIDE SEQUENCE [LARGE SCALE GENOMIC DNA]</scope>
    <source>
        <strain evidence="8">YM2019G1</strain>
    </source>
</reference>
<proteinExistence type="predicted"/>
<dbReference type="InterPro" id="IPR036879">
    <property type="entry name" value="TF_MADSbox_sf"/>
</dbReference>
<dbReference type="InterPro" id="IPR002100">
    <property type="entry name" value="TF_MADSbox"/>
</dbReference>
<keyword evidence="2" id="KW-0805">Transcription regulation</keyword>
<evidence type="ECO:0000313" key="9">
    <source>
        <dbReference type="Proteomes" id="UP000436088"/>
    </source>
</evidence>
<dbReference type="PANTHER" id="PTHR11945">
    <property type="entry name" value="MADS BOX PROTEIN"/>
    <property type="match status" value="1"/>
</dbReference>
<dbReference type="SMART" id="SM00432">
    <property type="entry name" value="MADS"/>
    <property type="match status" value="1"/>
</dbReference>
<accession>A0A6A3A3E1</accession>
<comment type="caution">
    <text evidence="8">The sequence shown here is derived from an EMBL/GenBank/DDBJ whole genome shotgun (WGS) entry which is preliminary data.</text>
</comment>
<keyword evidence="4" id="KW-0804">Transcription</keyword>
<sequence length="228" mass="25454">MEKKTLGRQRDEMKKMTNETHLLVSFSKLKAGLLKKASEISTLRGAELAIVIFSPSQKAFSFGNPTVDTVIDRYLNRNPPDTSGTSLLVDALQINVLTSEFQQPKIEQLDTSQLLELKSALERLKKNVEEQKGVAFDVNMIDGRYVVPNMIVPTPGYSLNPFEGYNANIAEEYNIDPVNPTDDDDADPVEEYIIDPLEVNNVGSAQEYNDNPPEGRNIYPVEGYNPNS</sequence>
<dbReference type="PRINTS" id="PR00404">
    <property type="entry name" value="MADSDOMAIN"/>
</dbReference>
<evidence type="ECO:0000256" key="5">
    <source>
        <dbReference type="ARBA" id="ARBA00023242"/>
    </source>
</evidence>
<dbReference type="PROSITE" id="PS50066">
    <property type="entry name" value="MADS_BOX_2"/>
    <property type="match status" value="1"/>
</dbReference>
<organism evidence="8 9">
    <name type="scientific">Hibiscus syriacus</name>
    <name type="common">Rose of Sharon</name>
    <dbReference type="NCBI Taxonomy" id="106335"/>
    <lineage>
        <taxon>Eukaryota</taxon>
        <taxon>Viridiplantae</taxon>
        <taxon>Streptophyta</taxon>
        <taxon>Embryophyta</taxon>
        <taxon>Tracheophyta</taxon>
        <taxon>Spermatophyta</taxon>
        <taxon>Magnoliopsida</taxon>
        <taxon>eudicotyledons</taxon>
        <taxon>Gunneridae</taxon>
        <taxon>Pentapetalae</taxon>
        <taxon>rosids</taxon>
        <taxon>malvids</taxon>
        <taxon>Malvales</taxon>
        <taxon>Malvaceae</taxon>
        <taxon>Malvoideae</taxon>
        <taxon>Hibiscus</taxon>
    </lineage>
</organism>
<dbReference type="GO" id="GO:0046983">
    <property type="term" value="F:protein dimerization activity"/>
    <property type="evidence" value="ECO:0007669"/>
    <property type="project" value="InterPro"/>
</dbReference>
<evidence type="ECO:0000256" key="3">
    <source>
        <dbReference type="ARBA" id="ARBA00023125"/>
    </source>
</evidence>
<gene>
    <name evidence="8" type="ORF">F3Y22_tig00110597pilonHSYRG00879</name>
</gene>
<dbReference type="Proteomes" id="UP000436088">
    <property type="component" value="Unassembled WGS sequence"/>
</dbReference>